<organism evidence="1 2">
    <name type="scientific">Paraburkholderia humisilvae</name>
    <dbReference type="NCBI Taxonomy" id="627669"/>
    <lineage>
        <taxon>Bacteria</taxon>
        <taxon>Pseudomonadati</taxon>
        <taxon>Pseudomonadota</taxon>
        <taxon>Betaproteobacteria</taxon>
        <taxon>Burkholderiales</taxon>
        <taxon>Burkholderiaceae</taxon>
        <taxon>Paraburkholderia</taxon>
    </lineage>
</organism>
<evidence type="ECO:0000313" key="2">
    <source>
        <dbReference type="Proteomes" id="UP000494363"/>
    </source>
</evidence>
<dbReference type="EMBL" id="CADIKH010000018">
    <property type="protein sequence ID" value="CAB3761326.1"/>
    <property type="molecule type" value="Genomic_DNA"/>
</dbReference>
<proteinExistence type="predicted"/>
<gene>
    <name evidence="1" type="ORF">LMG29542_04048</name>
</gene>
<evidence type="ECO:0008006" key="3">
    <source>
        <dbReference type="Google" id="ProtNLM"/>
    </source>
</evidence>
<dbReference type="AlphaFoldDB" id="A0A6J5E7L5"/>
<name>A0A6J5E7L5_9BURK</name>
<evidence type="ECO:0000313" key="1">
    <source>
        <dbReference type="EMBL" id="CAB3761326.1"/>
    </source>
</evidence>
<accession>A0A6J5E7L5</accession>
<protein>
    <recommendedName>
        <fullName evidence="3">DUF1444 family protein</fullName>
    </recommendedName>
</protein>
<keyword evidence="2" id="KW-1185">Reference proteome</keyword>
<dbReference type="Proteomes" id="UP000494363">
    <property type="component" value="Unassembled WGS sequence"/>
</dbReference>
<reference evidence="1 2" key="1">
    <citation type="submission" date="2020-04" db="EMBL/GenBank/DDBJ databases">
        <authorList>
            <person name="De Canck E."/>
        </authorList>
    </citation>
    <scope>NUCLEOTIDE SEQUENCE [LARGE SCALE GENOMIC DNA]</scope>
    <source>
        <strain evidence="1 2">LMG 29542</strain>
    </source>
</reference>
<dbReference type="RefSeq" id="WP_175228217.1">
    <property type="nucleotide sequence ID" value="NZ_CADIKH010000018.1"/>
</dbReference>
<sequence length="400" mass="45917">MKFFDRFRAPPNEKKYAELYMSALKSLGDTRAWKYEENRNRLVCGDAGVVNLHNMYREFIAVSKPERADALARQARAMMQHYIPSDLAEARPRLRPVIRSATERAVTFLQLEDSPTRQEIAFRPLCDNIEIGIAYDNEFSIARLSESKLREWNVTFDEVYDIAIDNLRIESSKPFLRLKNGVLASQYGDHYDASRLLIPDLLYRQGISGEPVVMAPNRTTLLLTGDTNTAGFETMLQISEEALAQPRPLPPLMLRWDGRRWQRFIPDGLASKLHELRVRDLAADYQDQLAYLNERHQKKGIDIFSAQFMMLKKPSGNLTSACAWTKGVHSLIPETDIVALVQLEPAQSALVPWSELVRECGHLMRRTEHVPVRYEVSGFPDDAVFQSFCERYPRKEHADS</sequence>